<accession>A0ABZ0I505</accession>
<evidence type="ECO:0000313" key="3">
    <source>
        <dbReference type="EMBL" id="WOJ93694.1"/>
    </source>
</evidence>
<dbReference type="Proteomes" id="UP001626537">
    <property type="component" value="Chromosome"/>
</dbReference>
<feature type="chain" id="PRO_5046409295" description="LPP20 lipoprotein" evidence="2">
    <location>
        <begin position="27"/>
        <end position="368"/>
    </location>
</feature>
<keyword evidence="4" id="KW-1185">Reference proteome</keyword>
<evidence type="ECO:0000313" key="4">
    <source>
        <dbReference type="Proteomes" id="UP001626537"/>
    </source>
</evidence>
<dbReference type="EMBL" id="CP136864">
    <property type="protein sequence ID" value="WOJ93694.1"/>
    <property type="molecule type" value="Genomic_DNA"/>
</dbReference>
<feature type="region of interest" description="Disordered" evidence="1">
    <location>
        <begin position="182"/>
        <end position="205"/>
    </location>
</feature>
<gene>
    <name evidence="3" type="ORF">R0135_00660</name>
</gene>
<dbReference type="RefSeq" id="WP_407348338.1">
    <property type="nucleotide sequence ID" value="NZ_CP136864.1"/>
</dbReference>
<keyword evidence="2" id="KW-0732">Signal</keyword>
<feature type="signal peptide" evidence="2">
    <location>
        <begin position="1"/>
        <end position="26"/>
    </location>
</feature>
<evidence type="ECO:0000256" key="2">
    <source>
        <dbReference type="SAM" id="SignalP"/>
    </source>
</evidence>
<proteinExistence type="predicted"/>
<feature type="compositionally biased region" description="Polar residues" evidence="1">
    <location>
        <begin position="192"/>
        <end position="205"/>
    </location>
</feature>
<protein>
    <recommendedName>
        <fullName evidence="5">LPP20 lipoprotein</fullName>
    </recommendedName>
</protein>
<organism evidence="3 4">
    <name type="scientific">Congregibacter variabilis</name>
    <dbReference type="NCBI Taxonomy" id="3081200"/>
    <lineage>
        <taxon>Bacteria</taxon>
        <taxon>Pseudomonadati</taxon>
        <taxon>Pseudomonadota</taxon>
        <taxon>Gammaproteobacteria</taxon>
        <taxon>Cellvibrionales</taxon>
        <taxon>Halieaceae</taxon>
        <taxon>Congregibacter</taxon>
    </lineage>
</organism>
<reference evidence="3 4" key="1">
    <citation type="submission" date="2023-10" db="EMBL/GenBank/DDBJ databases">
        <title>Two novel species belonging to the OM43/NOR5 clade.</title>
        <authorList>
            <person name="Park M."/>
        </authorList>
    </citation>
    <scope>NUCLEOTIDE SEQUENCE [LARGE SCALE GENOMIC DNA]</scope>
    <source>
        <strain evidence="3 4">IMCC43200</strain>
    </source>
</reference>
<sequence length="368" mass="39734">MQVVTRLLSLAIAFMLLLGLPSLSTAQTVESKGIASFTYSSRFGPSAEDRKRAVVQANMSALERYLANSSEAKYKTFEQHRSEIEGALGDYIIDQVMISEDTDKKAKRLEIVLRATINATRLNVFLDSKSSVQAVSSGERSYMTFVFVARAQTSVKSYKAREFDRVDESSAVEGYEAQQGSGANVVYEAEESQSTTRESGGNSTQKSDVVMYDVFSSDGANTAMSEVFSTAGYEVVEAEYLVEESKGLIDVDQFQEDFGVGDDIGGSTRRNAVKGLQLLEIPYLALGTLDIGVKDIDSASGLTRVAVSVTGKVLDVSSRFPKTIAAVGPVQQFGLGPSETVARNNALKQAAQIAAEELTNQMNAKGVY</sequence>
<name>A0ABZ0I505_9GAMM</name>
<evidence type="ECO:0008006" key="5">
    <source>
        <dbReference type="Google" id="ProtNLM"/>
    </source>
</evidence>
<evidence type="ECO:0000256" key="1">
    <source>
        <dbReference type="SAM" id="MobiDB-lite"/>
    </source>
</evidence>